<dbReference type="GeneID" id="35003056"/>
<feature type="transmembrane region" description="Helical" evidence="1">
    <location>
        <begin position="291"/>
        <end position="314"/>
    </location>
</feature>
<organism evidence="2 3">
    <name type="scientific">Halohasta litchfieldiae</name>
    <dbReference type="NCBI Taxonomy" id="1073996"/>
    <lineage>
        <taxon>Archaea</taxon>
        <taxon>Methanobacteriati</taxon>
        <taxon>Methanobacteriota</taxon>
        <taxon>Stenosarchaea group</taxon>
        <taxon>Halobacteria</taxon>
        <taxon>Halobacteriales</taxon>
        <taxon>Haloferacaceae</taxon>
        <taxon>Halohasta</taxon>
    </lineage>
</organism>
<keyword evidence="3" id="KW-1185">Reference proteome</keyword>
<reference evidence="2 3" key="1">
    <citation type="submission" date="2016-10" db="EMBL/GenBank/DDBJ databases">
        <authorList>
            <person name="de Groot N.N."/>
        </authorList>
    </citation>
    <scope>NUCLEOTIDE SEQUENCE [LARGE SCALE GENOMIC DNA]</scope>
    <source>
        <strain evidence="2 3">DSM 22187</strain>
    </source>
</reference>
<feature type="transmembrane region" description="Helical" evidence="1">
    <location>
        <begin position="67"/>
        <end position="86"/>
    </location>
</feature>
<dbReference type="KEGG" id="hae:halTADL_2277"/>
<dbReference type="RefSeq" id="WP_089673698.1">
    <property type="nucleotide sequence ID" value="NZ_CP024845.1"/>
</dbReference>
<proteinExistence type="predicted"/>
<name>A0A1H6XTS8_9EURY</name>
<evidence type="ECO:0000313" key="3">
    <source>
        <dbReference type="Proteomes" id="UP000198888"/>
    </source>
</evidence>
<dbReference type="EMBL" id="FNYR01000039">
    <property type="protein sequence ID" value="SEJ28302.1"/>
    <property type="molecule type" value="Genomic_DNA"/>
</dbReference>
<dbReference type="Pfam" id="PF25927">
    <property type="entry name" value="DUF7972"/>
    <property type="match status" value="1"/>
</dbReference>
<keyword evidence="1" id="KW-0472">Membrane</keyword>
<evidence type="ECO:0000256" key="1">
    <source>
        <dbReference type="SAM" id="Phobius"/>
    </source>
</evidence>
<sequence length="337" mass="37365">MSESTPSDRLEQRTEGSNYWMSLLIHVNRWLLVAVILGAVFCLLVVASQLGLASLRQIAATETGLRWLFSPFIGAIITGTSIVVTINQLVLSQELGAVGDQRDRMQEAMEFQTDVESKLGVGVSEPEPAAFLAELVSGIEDRATRLTEAMVADHDADRTELVEGFVDDVTRNAETVRNELDGAQFGKFDVMAAALNFNYSWKIYAARRIRHRHGEALSSEASEALDELLSLLKFFGEAREHFKTLYFQWELINLSRALLYISVPALAVVGVFLMFIDATTLYGTTLGVDNLVWVTSAGFAFSLAPFVVFIVFILRIATVAKHTLAMGPFILRETEFE</sequence>
<protein>
    <submittedName>
        <fullName evidence="2">Uncharacterized protein</fullName>
    </submittedName>
</protein>
<evidence type="ECO:0000313" key="2">
    <source>
        <dbReference type="EMBL" id="SEJ28302.1"/>
    </source>
</evidence>
<keyword evidence="1" id="KW-0812">Transmembrane</keyword>
<accession>A0A2H4Q3S5</accession>
<dbReference type="STRING" id="1073996.SAMN05444271_13925"/>
<feature type="transmembrane region" description="Helical" evidence="1">
    <location>
        <begin position="30"/>
        <end position="55"/>
    </location>
</feature>
<dbReference type="InterPro" id="IPR058278">
    <property type="entry name" value="DUF7972"/>
</dbReference>
<accession>A0A1H6XTS8</accession>
<dbReference type="Proteomes" id="UP000198888">
    <property type="component" value="Unassembled WGS sequence"/>
</dbReference>
<dbReference type="AlphaFoldDB" id="A0A1H6XTS8"/>
<feature type="transmembrane region" description="Helical" evidence="1">
    <location>
        <begin position="257"/>
        <end position="276"/>
    </location>
</feature>
<gene>
    <name evidence="2" type="ORF">SAMN05444271_13925</name>
</gene>
<keyword evidence="1" id="KW-1133">Transmembrane helix</keyword>
<dbReference type="OrthoDB" id="202254at2157"/>